<evidence type="ECO:0000313" key="2">
    <source>
        <dbReference type="EMBL" id="PWI24370.1"/>
    </source>
</evidence>
<keyword evidence="3" id="KW-1185">Reference proteome</keyword>
<dbReference type="OrthoDB" id="2418166at2"/>
<feature type="transmembrane region" description="Helical" evidence="1">
    <location>
        <begin position="79"/>
        <end position="98"/>
    </location>
</feature>
<feature type="transmembrane region" description="Helical" evidence="1">
    <location>
        <begin position="9"/>
        <end position="29"/>
    </location>
</feature>
<organism evidence="2 3">
    <name type="scientific">Kurthia sibirica</name>
    <dbReference type="NCBI Taxonomy" id="202750"/>
    <lineage>
        <taxon>Bacteria</taxon>
        <taxon>Bacillati</taxon>
        <taxon>Bacillota</taxon>
        <taxon>Bacilli</taxon>
        <taxon>Bacillales</taxon>
        <taxon>Caryophanaceae</taxon>
        <taxon>Kurthia</taxon>
    </lineage>
</organism>
<dbReference type="EMBL" id="QFVR01000022">
    <property type="protein sequence ID" value="PWI24370.1"/>
    <property type="molecule type" value="Genomic_DNA"/>
</dbReference>
<name>A0A2U3AIL8_9BACL</name>
<proteinExistence type="predicted"/>
<feature type="transmembrane region" description="Helical" evidence="1">
    <location>
        <begin position="55"/>
        <end position="72"/>
    </location>
</feature>
<dbReference type="AlphaFoldDB" id="A0A2U3AIL8"/>
<dbReference type="RefSeq" id="WP_109306964.1">
    <property type="nucleotide sequence ID" value="NZ_BJUF01000015.1"/>
</dbReference>
<keyword evidence="1" id="KW-0472">Membrane</keyword>
<evidence type="ECO:0000313" key="3">
    <source>
        <dbReference type="Proteomes" id="UP000245938"/>
    </source>
</evidence>
<gene>
    <name evidence="2" type="ORF">DEX24_13620</name>
</gene>
<protein>
    <submittedName>
        <fullName evidence="2">Uncharacterized protein</fullName>
    </submittedName>
</protein>
<reference evidence="2 3" key="1">
    <citation type="submission" date="2018-05" db="EMBL/GenBank/DDBJ databases">
        <title>Kurthia sibirica genome sequence.</title>
        <authorList>
            <person name="Maclea K.S."/>
            <person name="Goen A.E."/>
        </authorList>
    </citation>
    <scope>NUCLEOTIDE SEQUENCE [LARGE SCALE GENOMIC DNA]</scope>
    <source>
        <strain evidence="2 3">ATCC 49154</strain>
    </source>
</reference>
<dbReference type="Proteomes" id="UP000245938">
    <property type="component" value="Unassembled WGS sequence"/>
</dbReference>
<accession>A0A2U3AIL8</accession>
<keyword evidence="1" id="KW-1133">Transmembrane helix</keyword>
<sequence>MTWNYKDGLWIVLSSIILVLVTKLGDLVFSTNNMVLLLNVDFIFGARPISFAEEFLYHLLTCVILYYLLKYIAYYWPKLYNAALISVLFMTSALYFILSNSAKYTVITPTLKGFVLWVIAHIIYIISVNRMLKRQLKGRT</sequence>
<keyword evidence="1" id="KW-0812">Transmembrane</keyword>
<evidence type="ECO:0000256" key="1">
    <source>
        <dbReference type="SAM" id="Phobius"/>
    </source>
</evidence>
<feature type="transmembrane region" description="Helical" evidence="1">
    <location>
        <begin position="114"/>
        <end position="132"/>
    </location>
</feature>
<comment type="caution">
    <text evidence="2">The sequence shown here is derived from an EMBL/GenBank/DDBJ whole genome shotgun (WGS) entry which is preliminary data.</text>
</comment>